<protein>
    <submittedName>
        <fullName evidence="4">ABC transporter ATP-binding protein</fullName>
    </submittedName>
    <submittedName>
        <fullName evidence="5">ABC-2 type transport system ATP-binding protein</fullName>
    </submittedName>
</protein>
<evidence type="ECO:0000313" key="5">
    <source>
        <dbReference type="EMBL" id="SEM42657.1"/>
    </source>
</evidence>
<reference evidence="4 7" key="3">
    <citation type="journal article" date="2023" name="Front. Microbiol.">
        <title>Phylogeography and host specificity of Pasteurellaceae pathogenic to sea-farmed fish in the north-east Atlantic.</title>
        <authorList>
            <person name="Gulla S."/>
            <person name="Colquhoun D.J."/>
            <person name="Olsen A.B."/>
            <person name="Spilsberg B."/>
            <person name="Lagesen K."/>
            <person name="Aakesson C.P."/>
            <person name="Strom S."/>
            <person name="Manji F."/>
            <person name="Birkbeck T.H."/>
            <person name="Nilsen H.K."/>
        </authorList>
    </citation>
    <scope>NUCLEOTIDE SEQUENCE [LARGE SCALE GENOMIC DNA]</scope>
    <source>
        <strain evidence="4 7">VIO11850</strain>
    </source>
</reference>
<keyword evidence="2 5" id="KW-0067">ATP-binding</keyword>
<dbReference type="InterPro" id="IPR003439">
    <property type="entry name" value="ABC_transporter-like_ATP-bd"/>
</dbReference>
<keyword evidence="7" id="KW-1185">Reference proteome</keyword>
<dbReference type="PROSITE" id="PS50893">
    <property type="entry name" value="ABC_TRANSPORTER_2"/>
    <property type="match status" value="1"/>
</dbReference>
<dbReference type="InterPro" id="IPR003593">
    <property type="entry name" value="AAA+_ATPase"/>
</dbReference>
<evidence type="ECO:0000313" key="7">
    <source>
        <dbReference type="Proteomes" id="UP001224812"/>
    </source>
</evidence>
<dbReference type="InterPro" id="IPR017871">
    <property type="entry name" value="ABC_transporter-like_CS"/>
</dbReference>
<dbReference type="EMBL" id="FOBN01000017">
    <property type="protein sequence ID" value="SEM42657.1"/>
    <property type="molecule type" value="Genomic_DNA"/>
</dbReference>
<gene>
    <name evidence="4" type="ORF">QJT92_08125</name>
    <name evidence="5" type="ORF">SAMN05444853_11723</name>
</gene>
<dbReference type="Proteomes" id="UP000198883">
    <property type="component" value="Unassembled WGS sequence"/>
</dbReference>
<accession>A0A1H7YBG1</accession>
<dbReference type="SUPFAM" id="SSF52540">
    <property type="entry name" value="P-loop containing nucleoside triphosphate hydrolases"/>
    <property type="match status" value="1"/>
</dbReference>
<dbReference type="GO" id="GO:0005524">
    <property type="term" value="F:ATP binding"/>
    <property type="evidence" value="ECO:0007669"/>
    <property type="project" value="UniProtKB-KW"/>
</dbReference>
<dbReference type="PROSITE" id="PS00211">
    <property type="entry name" value="ABC_TRANSPORTER_1"/>
    <property type="match status" value="1"/>
</dbReference>
<evidence type="ECO:0000259" key="3">
    <source>
        <dbReference type="PROSITE" id="PS50893"/>
    </source>
</evidence>
<sequence length="308" mass="34911">MMSDFAIDVTGLCKSFNGKVAVDNISIAQPKGSVWGFLGPNGSGKTTCIRLLCGLLQADKGEGQCLGFNFRQQSREIKRRTGYMTQHFSFWQDLTVRENLMFVAQLYNLPKARQLVAEQMETFGLTLRQHELAAALSGGWKQRLALAAVTLHRPQLLLLDEPTAGVDPRARQEFWAMIHDFSQLQDITVLVSTHYMDEAERCDHIVYLAYGQLLVQGRVDEIIYRSGLQARHSRLGDDVRQYLPILQADPNIERATFYGGRLHVVSRDPHLLDTALHRLYHHLEWESETPTLDDAFISLELDSGGDKR</sequence>
<evidence type="ECO:0000256" key="2">
    <source>
        <dbReference type="ARBA" id="ARBA00022840"/>
    </source>
</evidence>
<organism evidence="5 6">
    <name type="scientific">Phocoenobacter skyensis</name>
    <dbReference type="NCBI Taxonomy" id="97481"/>
    <lineage>
        <taxon>Bacteria</taxon>
        <taxon>Pseudomonadati</taxon>
        <taxon>Pseudomonadota</taxon>
        <taxon>Gammaproteobacteria</taxon>
        <taxon>Pasteurellales</taxon>
        <taxon>Pasteurellaceae</taxon>
        <taxon>Phocoenobacter</taxon>
    </lineage>
</organism>
<dbReference type="PANTHER" id="PTHR43038:SF3">
    <property type="entry name" value="ABC TRANSPORTER G FAMILY MEMBER 20 ISOFORM X1"/>
    <property type="match status" value="1"/>
</dbReference>
<name>A0A1H7YBG1_9PAST</name>
<dbReference type="STRING" id="97481.SAMN05444853_11723"/>
<feature type="domain" description="ABC transporter" evidence="3">
    <location>
        <begin position="7"/>
        <end position="235"/>
    </location>
</feature>
<dbReference type="Pfam" id="PF00005">
    <property type="entry name" value="ABC_tran"/>
    <property type="match status" value="1"/>
</dbReference>
<dbReference type="Gene3D" id="3.40.50.300">
    <property type="entry name" value="P-loop containing nucleotide triphosphate hydrolases"/>
    <property type="match status" value="1"/>
</dbReference>
<reference evidence="5" key="1">
    <citation type="submission" date="2016-10" db="EMBL/GenBank/DDBJ databases">
        <authorList>
            <person name="de Groot N.N."/>
        </authorList>
    </citation>
    <scope>NUCLEOTIDE SEQUENCE [LARGE SCALE GENOMIC DNA]</scope>
    <source>
        <strain evidence="5">DSM 24204</strain>
    </source>
</reference>
<keyword evidence="1" id="KW-0547">Nucleotide-binding</keyword>
<dbReference type="CDD" id="cd03230">
    <property type="entry name" value="ABC_DR_subfamily_A"/>
    <property type="match status" value="1"/>
</dbReference>
<dbReference type="PANTHER" id="PTHR43038">
    <property type="entry name" value="ATP-BINDING CASSETTE, SUB-FAMILY H, MEMBER 1"/>
    <property type="match status" value="1"/>
</dbReference>
<dbReference type="InterPro" id="IPR027417">
    <property type="entry name" value="P-loop_NTPase"/>
</dbReference>
<evidence type="ECO:0000313" key="4">
    <source>
        <dbReference type="EMBL" id="MDP8085885.1"/>
    </source>
</evidence>
<evidence type="ECO:0000256" key="1">
    <source>
        <dbReference type="ARBA" id="ARBA00022741"/>
    </source>
</evidence>
<dbReference type="Proteomes" id="UP001224812">
    <property type="component" value="Unassembled WGS sequence"/>
</dbReference>
<evidence type="ECO:0000313" key="6">
    <source>
        <dbReference type="Proteomes" id="UP000198883"/>
    </source>
</evidence>
<proteinExistence type="predicted"/>
<dbReference type="EMBL" id="JASAVS010000018">
    <property type="protein sequence ID" value="MDP8085885.1"/>
    <property type="molecule type" value="Genomic_DNA"/>
</dbReference>
<dbReference type="GO" id="GO:0016887">
    <property type="term" value="F:ATP hydrolysis activity"/>
    <property type="evidence" value="ECO:0007669"/>
    <property type="project" value="InterPro"/>
</dbReference>
<dbReference type="SMART" id="SM00382">
    <property type="entry name" value="AAA"/>
    <property type="match status" value="1"/>
</dbReference>
<reference evidence="6" key="2">
    <citation type="submission" date="2016-10" db="EMBL/GenBank/DDBJ databases">
        <authorList>
            <person name="Varghese N."/>
            <person name="Submissions S."/>
        </authorList>
    </citation>
    <scope>NUCLEOTIDE SEQUENCE [LARGE SCALE GENOMIC DNA]</scope>
    <source>
        <strain evidence="6">DSM 24204</strain>
    </source>
</reference>
<dbReference type="AlphaFoldDB" id="A0A1H7YBG1"/>